<accession>A0ABY6BFK0</accession>
<evidence type="ECO:0000256" key="1">
    <source>
        <dbReference type="ARBA" id="ARBA00009437"/>
    </source>
</evidence>
<dbReference type="Pfam" id="PF03466">
    <property type="entry name" value="LysR_substrate"/>
    <property type="match status" value="1"/>
</dbReference>
<dbReference type="CDD" id="cd08422">
    <property type="entry name" value="PBP2_CrgA_like"/>
    <property type="match status" value="1"/>
</dbReference>
<reference evidence="6" key="1">
    <citation type="submission" date="2022-09" db="EMBL/GenBank/DDBJ databases">
        <title>Tahibacter sp. nov., isolated from a fresh water.</title>
        <authorList>
            <person name="Baek J.H."/>
            <person name="Lee J.K."/>
            <person name="Kim J.M."/>
            <person name="Jeon C.O."/>
        </authorList>
    </citation>
    <scope>NUCLEOTIDE SEQUENCE</scope>
    <source>
        <strain evidence="6">W38</strain>
    </source>
</reference>
<dbReference type="InterPro" id="IPR000847">
    <property type="entry name" value="LysR_HTH_N"/>
</dbReference>
<evidence type="ECO:0000313" key="6">
    <source>
        <dbReference type="EMBL" id="UXI68567.1"/>
    </source>
</evidence>
<sequence length="318" mass="35148">MNRDLNDTLIFVKVVEQGGFTAAAKALGLPKTTVSRKVNELEQRLGARLLQRTTRRIGLTEAGALYYEHSRRIARELDEAEAAVNQLQGAPRGWLRVTAPHTLAVNALSPILPEFMARYPEVRVELILSNDVLDLVGAEIDVALRVGNLGDSSLSARRLGSFSGQVYASPDYIARHGEPLTPHELLHHRALVMSQYRSGTRYCWPLRSDTEDGEFPVTPILLSNDSSLFLSPLAAGSGLALLSDALVAPLLASRCVRRVLTQWRNPGHELNAVFPAGRSQLPKVRVFVDFLLERLRLGEWYLACSKSRDGEPHTETLA</sequence>
<evidence type="ECO:0000313" key="7">
    <source>
        <dbReference type="Proteomes" id="UP001064632"/>
    </source>
</evidence>
<dbReference type="InterPro" id="IPR036390">
    <property type="entry name" value="WH_DNA-bd_sf"/>
</dbReference>
<dbReference type="InterPro" id="IPR036388">
    <property type="entry name" value="WH-like_DNA-bd_sf"/>
</dbReference>
<keyword evidence="7" id="KW-1185">Reference proteome</keyword>
<protein>
    <submittedName>
        <fullName evidence="6">LysR substrate-binding domain-containing protein</fullName>
    </submittedName>
</protein>
<dbReference type="PANTHER" id="PTHR30537">
    <property type="entry name" value="HTH-TYPE TRANSCRIPTIONAL REGULATOR"/>
    <property type="match status" value="1"/>
</dbReference>
<comment type="similarity">
    <text evidence="1">Belongs to the LysR transcriptional regulatory family.</text>
</comment>
<dbReference type="InterPro" id="IPR058163">
    <property type="entry name" value="LysR-type_TF_proteobact-type"/>
</dbReference>
<dbReference type="SUPFAM" id="SSF53850">
    <property type="entry name" value="Periplasmic binding protein-like II"/>
    <property type="match status" value="1"/>
</dbReference>
<dbReference type="PANTHER" id="PTHR30537:SF68">
    <property type="entry name" value="TRANSCRIPTIONAL REGULATOR-RELATED"/>
    <property type="match status" value="1"/>
</dbReference>
<evidence type="ECO:0000256" key="2">
    <source>
        <dbReference type="ARBA" id="ARBA00023015"/>
    </source>
</evidence>
<gene>
    <name evidence="6" type="ORF">N4264_02620</name>
</gene>
<dbReference type="PROSITE" id="PS50931">
    <property type="entry name" value="HTH_LYSR"/>
    <property type="match status" value="1"/>
</dbReference>
<keyword evidence="4" id="KW-0804">Transcription</keyword>
<evidence type="ECO:0000256" key="3">
    <source>
        <dbReference type="ARBA" id="ARBA00023125"/>
    </source>
</evidence>
<dbReference type="Gene3D" id="1.10.10.10">
    <property type="entry name" value="Winged helix-like DNA-binding domain superfamily/Winged helix DNA-binding domain"/>
    <property type="match status" value="1"/>
</dbReference>
<keyword evidence="3" id="KW-0238">DNA-binding</keyword>
<dbReference type="InterPro" id="IPR005119">
    <property type="entry name" value="LysR_subst-bd"/>
</dbReference>
<name>A0ABY6BFK0_9GAMM</name>
<dbReference type="RefSeq" id="WP_261695525.1">
    <property type="nucleotide sequence ID" value="NZ_CP104694.1"/>
</dbReference>
<evidence type="ECO:0000256" key="4">
    <source>
        <dbReference type="ARBA" id="ARBA00023163"/>
    </source>
</evidence>
<evidence type="ECO:0000259" key="5">
    <source>
        <dbReference type="PROSITE" id="PS50931"/>
    </source>
</evidence>
<dbReference type="EMBL" id="CP104694">
    <property type="protein sequence ID" value="UXI68567.1"/>
    <property type="molecule type" value="Genomic_DNA"/>
</dbReference>
<dbReference type="Proteomes" id="UP001064632">
    <property type="component" value="Chromosome"/>
</dbReference>
<dbReference type="Gene3D" id="3.40.190.290">
    <property type="match status" value="1"/>
</dbReference>
<proteinExistence type="inferred from homology"/>
<organism evidence="6 7">
    <name type="scientific">Tahibacter amnicola</name>
    <dbReference type="NCBI Taxonomy" id="2976241"/>
    <lineage>
        <taxon>Bacteria</taxon>
        <taxon>Pseudomonadati</taxon>
        <taxon>Pseudomonadota</taxon>
        <taxon>Gammaproteobacteria</taxon>
        <taxon>Lysobacterales</taxon>
        <taxon>Rhodanobacteraceae</taxon>
        <taxon>Tahibacter</taxon>
    </lineage>
</organism>
<keyword evidence="2" id="KW-0805">Transcription regulation</keyword>
<feature type="domain" description="HTH lysR-type" evidence="5">
    <location>
        <begin position="1"/>
        <end position="60"/>
    </location>
</feature>
<dbReference type="SUPFAM" id="SSF46785">
    <property type="entry name" value="Winged helix' DNA-binding domain"/>
    <property type="match status" value="1"/>
</dbReference>
<dbReference type="Pfam" id="PF00126">
    <property type="entry name" value="HTH_1"/>
    <property type="match status" value="1"/>
</dbReference>